<dbReference type="GO" id="GO:0016787">
    <property type="term" value="F:hydrolase activity"/>
    <property type="evidence" value="ECO:0007669"/>
    <property type="project" value="UniProtKB-KW"/>
</dbReference>
<gene>
    <name evidence="3" type="ORF">FHX78_1280</name>
</gene>
<feature type="chain" id="PRO_5021968774" evidence="1">
    <location>
        <begin position="37"/>
        <end position="281"/>
    </location>
</feature>
<evidence type="ECO:0000259" key="2">
    <source>
        <dbReference type="Pfam" id="PF03537"/>
    </source>
</evidence>
<keyword evidence="1" id="KW-0732">Signal</keyword>
<dbReference type="PANTHER" id="PTHR35273">
    <property type="entry name" value="ALPHA-1,4 POLYGALACTOSAMINIDASE, PUTATIVE (AFU_ORTHOLOGUE AFUA_3G07890)-RELATED"/>
    <property type="match status" value="1"/>
</dbReference>
<dbReference type="InterPro" id="IPR017853">
    <property type="entry name" value="GH"/>
</dbReference>
<sequence>MRSHRRTRTGKVVVGLAVAAACGTAAALLGPFRSEAAPTVTLPPVNAPFDYQIGGPYQPADDVEVVTRDVKESPVPDLYNICYVNAFQTQEEGEVGGPQDWDQDLLLTGEDGTVVIDPDWDEVILDISEDGKRERIAAEIDKQIDLCDEKGFDAVELDNYDTYARDVVGGAITADDAQLYIRLLSSYAHSKGLAVGQKNTVELAGQHERNGLDFAIAEECGDPRWNECGRYVSAFGDHAIFIEYTDEGMRNACAYADRVSVVRRDVEVSEPDSETYIRETC</sequence>
<dbReference type="EMBL" id="VIWV01000002">
    <property type="protein sequence ID" value="TWF74048.1"/>
    <property type="molecule type" value="Genomic_DNA"/>
</dbReference>
<feature type="signal peptide" evidence="1">
    <location>
        <begin position="1"/>
        <end position="36"/>
    </location>
</feature>
<feature type="domain" description="Glycoside-hydrolase family GH114 TIM-barrel" evidence="2">
    <location>
        <begin position="49"/>
        <end position="268"/>
    </location>
</feature>
<dbReference type="InterPro" id="IPR004352">
    <property type="entry name" value="GH114_TIM-barrel"/>
</dbReference>
<evidence type="ECO:0000256" key="1">
    <source>
        <dbReference type="SAM" id="SignalP"/>
    </source>
</evidence>
<dbReference type="OrthoDB" id="319933at2"/>
<keyword evidence="4" id="KW-1185">Reference proteome</keyword>
<name>A0A561SGR7_9ACTN</name>
<dbReference type="Pfam" id="PF03537">
    <property type="entry name" value="Glyco_hydro_114"/>
    <property type="match status" value="1"/>
</dbReference>
<dbReference type="AlphaFoldDB" id="A0A561SGR7"/>
<evidence type="ECO:0000313" key="4">
    <source>
        <dbReference type="Proteomes" id="UP000316603"/>
    </source>
</evidence>
<reference evidence="3 4" key="1">
    <citation type="submission" date="2019-06" db="EMBL/GenBank/DDBJ databases">
        <title>Sequencing the genomes of 1000 actinobacteria strains.</title>
        <authorList>
            <person name="Klenk H.-P."/>
        </authorList>
    </citation>
    <scope>NUCLEOTIDE SEQUENCE [LARGE SCALE GENOMIC DNA]</scope>
    <source>
        <strain evidence="3 4">DSM 41695</strain>
    </source>
</reference>
<dbReference type="PANTHER" id="PTHR35273:SF2">
    <property type="entry name" value="ALPHA-GALACTOSIDASE"/>
    <property type="match status" value="1"/>
</dbReference>
<dbReference type="RefSeq" id="WP_145872363.1">
    <property type="nucleotide sequence ID" value="NZ_BNCE01000031.1"/>
</dbReference>
<comment type="caution">
    <text evidence="3">The sequence shown here is derived from an EMBL/GenBank/DDBJ whole genome shotgun (WGS) entry which is preliminary data.</text>
</comment>
<organism evidence="3 4">
    <name type="scientific">Streptomyces capillispiralis</name>
    <dbReference type="NCBI Taxonomy" id="68182"/>
    <lineage>
        <taxon>Bacteria</taxon>
        <taxon>Bacillati</taxon>
        <taxon>Actinomycetota</taxon>
        <taxon>Actinomycetes</taxon>
        <taxon>Kitasatosporales</taxon>
        <taxon>Streptomycetaceae</taxon>
        <taxon>Streptomyces</taxon>
    </lineage>
</organism>
<keyword evidence="3" id="KW-0378">Hydrolase</keyword>
<dbReference type="SUPFAM" id="SSF51445">
    <property type="entry name" value="(Trans)glycosidases"/>
    <property type="match status" value="1"/>
</dbReference>
<dbReference type="PROSITE" id="PS51257">
    <property type="entry name" value="PROKAR_LIPOPROTEIN"/>
    <property type="match status" value="1"/>
</dbReference>
<protein>
    <submittedName>
        <fullName evidence="3">Glycosyl hydrolase family 114</fullName>
    </submittedName>
</protein>
<dbReference type="Gene3D" id="3.20.20.70">
    <property type="entry name" value="Aldolase class I"/>
    <property type="match status" value="1"/>
</dbReference>
<accession>A0A561SGR7</accession>
<dbReference type="InterPro" id="IPR013785">
    <property type="entry name" value="Aldolase_TIM"/>
</dbReference>
<dbReference type="Proteomes" id="UP000316603">
    <property type="component" value="Unassembled WGS sequence"/>
</dbReference>
<proteinExistence type="predicted"/>
<evidence type="ECO:0000313" key="3">
    <source>
        <dbReference type="EMBL" id="TWF74048.1"/>
    </source>
</evidence>